<dbReference type="Pfam" id="PF05065">
    <property type="entry name" value="Phage_capsid"/>
    <property type="match status" value="1"/>
</dbReference>
<evidence type="ECO:0000256" key="1">
    <source>
        <dbReference type="ARBA" id="ARBA00004328"/>
    </source>
</evidence>
<dbReference type="RefSeq" id="WP_074751252.1">
    <property type="nucleotide sequence ID" value="NZ_FOTJ01000008.1"/>
</dbReference>
<dbReference type="InterPro" id="IPR024455">
    <property type="entry name" value="Phage_capsid"/>
</dbReference>
<evidence type="ECO:0000259" key="2">
    <source>
        <dbReference type="Pfam" id="PF05065"/>
    </source>
</evidence>
<dbReference type="AlphaFoldDB" id="A0A1I4HB23"/>
<dbReference type="EMBL" id="FOTJ01000008">
    <property type="protein sequence ID" value="SFL39355.1"/>
    <property type="molecule type" value="Genomic_DNA"/>
</dbReference>
<feature type="domain" description="Phage capsid-like C-terminal" evidence="2">
    <location>
        <begin position="89"/>
        <end position="228"/>
    </location>
</feature>
<dbReference type="Proteomes" id="UP000181969">
    <property type="component" value="Unassembled WGS sequence"/>
</dbReference>
<proteinExistence type="predicted"/>
<evidence type="ECO:0000313" key="3">
    <source>
        <dbReference type="EMBL" id="SFL39355.1"/>
    </source>
</evidence>
<protein>
    <submittedName>
        <fullName evidence="3">Phage major capsid protein, HK97 family</fullName>
    </submittedName>
</protein>
<name>A0A1I4HB23_9LACT</name>
<evidence type="ECO:0000313" key="4">
    <source>
        <dbReference type="Proteomes" id="UP000181969"/>
    </source>
</evidence>
<reference evidence="3 4" key="1">
    <citation type="submission" date="2016-10" db="EMBL/GenBank/DDBJ databases">
        <authorList>
            <person name="de Groot N.N."/>
        </authorList>
    </citation>
    <scope>NUCLEOTIDE SEQUENCE [LARGE SCALE GENOMIC DNA]</scope>
    <source>
        <strain evidence="3 4">M79</strain>
    </source>
</reference>
<gene>
    <name evidence="3" type="ORF">SAMN05216438_1083</name>
</gene>
<comment type="subcellular location">
    <subcellularLocation>
        <location evidence="1">Virion</location>
    </subcellularLocation>
</comment>
<sequence>MDYKKLPNYTAAVETYTNTVKEGADEAKQAKAFSDMMNVLGTEIMENMTASTSEKINELLASRPMNGLTENETKFFNAITSGVGNPELTLPLEIMNQVFLELQEAHPLLNIIKFQSAGLKMKATVADSIYDGGSAVWGDVFDDIKGQLKQAFHEVDFAQNKLTAFVAIPKDALENGYDWLKSFIIIQLSEAMAVALETALVCGDGDKKPIGLMKDLAKGTVSNGKTTYPDKAQEGDLTDLTPENAAKKMAPLMQKLSKNEKGVTVNISGQVKLLVNPDDYYDTLAKFMYLTQNGQWVAVLPFGVEIVQSIAVPAGQAVIFVANRYWAYMGGTKMQEFDQTFALEDLQLYTVKSFYYGKAYDNNAALVVKLNAKVASKADKK</sequence>
<dbReference type="NCBIfam" id="TIGR01554">
    <property type="entry name" value="major_cap_HK97"/>
    <property type="match status" value="1"/>
</dbReference>
<dbReference type="SUPFAM" id="SSF56563">
    <property type="entry name" value="Major capsid protein gp5"/>
    <property type="match status" value="1"/>
</dbReference>
<accession>A0A1I4HB23</accession>
<dbReference type="InterPro" id="IPR054612">
    <property type="entry name" value="Phage_capsid-like_C"/>
</dbReference>
<dbReference type="OrthoDB" id="2043141at2"/>
<organism evidence="3 4">
    <name type="scientific">Lactococcus garvieae</name>
    <dbReference type="NCBI Taxonomy" id="1363"/>
    <lineage>
        <taxon>Bacteria</taxon>
        <taxon>Bacillati</taxon>
        <taxon>Bacillota</taxon>
        <taxon>Bacilli</taxon>
        <taxon>Lactobacillales</taxon>
        <taxon>Streptococcaceae</taxon>
        <taxon>Lactococcus</taxon>
    </lineage>
</organism>